<keyword evidence="4" id="KW-0804">Transcription</keyword>
<evidence type="ECO:0000313" key="8">
    <source>
        <dbReference type="Proteomes" id="UP000223060"/>
    </source>
</evidence>
<dbReference type="PANTHER" id="PTHR30204">
    <property type="entry name" value="REDOX-CYCLING DRUG-SENSING TRANSCRIPTIONAL ACTIVATOR SOXR"/>
    <property type="match status" value="1"/>
</dbReference>
<dbReference type="SUPFAM" id="SSF46955">
    <property type="entry name" value="Putative DNA-binding domain"/>
    <property type="match status" value="1"/>
</dbReference>
<evidence type="ECO:0000256" key="5">
    <source>
        <dbReference type="SAM" id="Coils"/>
    </source>
</evidence>
<dbReference type="Pfam" id="PF13411">
    <property type="entry name" value="MerR_1"/>
    <property type="match status" value="1"/>
</dbReference>
<feature type="coiled-coil region" evidence="5">
    <location>
        <begin position="80"/>
        <end position="107"/>
    </location>
</feature>
<reference evidence="8" key="1">
    <citation type="submission" date="2015-03" db="EMBL/GenBank/DDBJ databases">
        <authorList>
            <person name="Ferrari E."/>
            <person name="Walter M.C."/>
            <person name="Huptas C."/>
            <person name="Scherer S."/>
            <person name="Mueller-Herbst S."/>
        </authorList>
    </citation>
    <scope>NUCLEOTIDE SEQUENCE [LARGE SCALE GENOMIC DNA]</scope>
    <source>
        <strain evidence="8">LWP01</strain>
    </source>
</reference>
<evidence type="ECO:0000313" key="7">
    <source>
        <dbReference type="EMBL" id="AQY51914.1"/>
    </source>
</evidence>
<dbReference type="PROSITE" id="PS50937">
    <property type="entry name" value="HTH_MERR_2"/>
    <property type="match status" value="1"/>
</dbReference>
<keyword evidence="8" id="KW-1185">Reference proteome</keyword>
<dbReference type="InterPro" id="IPR047057">
    <property type="entry name" value="MerR_fam"/>
</dbReference>
<dbReference type="SMART" id="SM00422">
    <property type="entry name" value="HTH_MERR"/>
    <property type="match status" value="1"/>
</dbReference>
<protein>
    <recommendedName>
        <fullName evidence="6">HTH merR-type domain-containing protein</fullName>
    </recommendedName>
</protein>
<evidence type="ECO:0000259" key="6">
    <source>
        <dbReference type="PROSITE" id="PS50937"/>
    </source>
</evidence>
<dbReference type="PANTHER" id="PTHR30204:SF69">
    <property type="entry name" value="MERR-FAMILY TRANSCRIPTIONAL REGULATOR"/>
    <property type="match status" value="1"/>
</dbReference>
<keyword evidence="5" id="KW-0175">Coiled coil</keyword>
<dbReference type="InterPro" id="IPR000551">
    <property type="entry name" value="MerR-type_HTH_dom"/>
</dbReference>
<dbReference type="EMBL" id="CP011102">
    <property type="protein sequence ID" value="AQY51914.1"/>
    <property type="molecule type" value="Genomic_DNA"/>
</dbReference>
<evidence type="ECO:0000256" key="1">
    <source>
        <dbReference type="ARBA" id="ARBA00022491"/>
    </source>
</evidence>
<dbReference type="Gene3D" id="1.10.1660.10">
    <property type="match status" value="1"/>
</dbReference>
<evidence type="ECO:0000256" key="4">
    <source>
        <dbReference type="ARBA" id="ARBA00023163"/>
    </source>
</evidence>
<gene>
    <name evidence="7" type="ORF">UE46_13350</name>
</gene>
<evidence type="ECO:0000256" key="2">
    <source>
        <dbReference type="ARBA" id="ARBA00023015"/>
    </source>
</evidence>
<evidence type="ECO:0000256" key="3">
    <source>
        <dbReference type="ARBA" id="ARBA00023125"/>
    </source>
</evidence>
<accession>A0A1S7FWU7</accession>
<dbReference type="GO" id="GO:0003700">
    <property type="term" value="F:DNA-binding transcription factor activity"/>
    <property type="evidence" value="ECO:0007669"/>
    <property type="project" value="InterPro"/>
</dbReference>
<dbReference type="GO" id="GO:0003677">
    <property type="term" value="F:DNA binding"/>
    <property type="evidence" value="ECO:0007669"/>
    <property type="project" value="UniProtKB-KW"/>
</dbReference>
<sequence>MNSNLKIGELAQLMNVSIYQIRYFEEKGIFSPAYIDANGYHMYGLDEIYQLSNILLFRNLGISVPEIKALMEKYTPSESEQLLQTALSRLENKIIQLESVKKQVETVLTNATSASPNTSQIKHYPKRHFQQIKYDEQTGNVDLHHLKETMRDSDIHVFNSDIFYTTINNATQAFIESPLSDDLVLQSGDYLVQSVLVSNEAELEQAISLFEKEPVFELCPPTLILCQEKSYSSIFHSDYVVFDIQAKMEWKGGEDIASKSDYLV</sequence>
<dbReference type="AlphaFoldDB" id="A0A1S7FWU7"/>
<dbReference type="Proteomes" id="UP000223060">
    <property type="component" value="Chromosome"/>
</dbReference>
<proteinExistence type="predicted"/>
<keyword evidence="3" id="KW-0238">DNA-binding</keyword>
<dbReference type="KEGG" id="lwi:UE46_13350"/>
<organism evidence="7 8">
    <name type="scientific">Listeria weihenstephanensis</name>
    <dbReference type="NCBI Taxonomy" id="1006155"/>
    <lineage>
        <taxon>Bacteria</taxon>
        <taxon>Bacillati</taxon>
        <taxon>Bacillota</taxon>
        <taxon>Bacilli</taxon>
        <taxon>Bacillales</taxon>
        <taxon>Listeriaceae</taxon>
        <taxon>Listeria</taxon>
    </lineage>
</organism>
<dbReference type="RefSeq" id="WP_036059296.1">
    <property type="nucleotide sequence ID" value="NZ_CP011102.1"/>
</dbReference>
<feature type="domain" description="HTH merR-type" evidence="6">
    <location>
        <begin position="4"/>
        <end position="73"/>
    </location>
</feature>
<name>A0A1S7FWU7_9LIST</name>
<dbReference type="InterPro" id="IPR009061">
    <property type="entry name" value="DNA-bd_dom_put_sf"/>
</dbReference>
<keyword evidence="1" id="KW-0678">Repressor</keyword>
<keyword evidence="2" id="KW-0805">Transcription regulation</keyword>